<dbReference type="RefSeq" id="WP_046587264.1">
    <property type="nucleotide sequence ID" value="NZ_LAVA02000007.1"/>
</dbReference>
<feature type="compositionally biased region" description="Basic and acidic residues" evidence="1">
    <location>
        <begin position="113"/>
        <end position="132"/>
    </location>
</feature>
<dbReference type="STRING" id="1428628.WN71_003805"/>
<evidence type="ECO:0000256" key="1">
    <source>
        <dbReference type="SAM" id="MobiDB-lite"/>
    </source>
</evidence>
<protein>
    <recommendedName>
        <fullName evidence="4">WXG100 family type VII secretion target</fullName>
    </recommendedName>
</protein>
<sequence>MGESGEILDIKISDLKATAPHFHDQSVALARALTQLKQGLAAAGSPWGDDEQGEKFHKAYGPHVKQIEDSARILAEGLASIRLAMVDMADGHIDNDELIRGMFNRIQVDDDTADHGTQDHDTADHDTEDRGR</sequence>
<evidence type="ECO:0000313" key="3">
    <source>
        <dbReference type="Proteomes" id="UP000034196"/>
    </source>
</evidence>
<evidence type="ECO:0008006" key="4">
    <source>
        <dbReference type="Google" id="ProtNLM"/>
    </source>
</evidence>
<name>A0A1J4P3Q8_9ACTN</name>
<feature type="region of interest" description="Disordered" evidence="1">
    <location>
        <begin position="110"/>
        <end position="132"/>
    </location>
</feature>
<dbReference type="AlphaFoldDB" id="A0A1J4P3Q8"/>
<keyword evidence="3" id="KW-1185">Reference proteome</keyword>
<comment type="caution">
    <text evidence="2">The sequence shown here is derived from an EMBL/GenBank/DDBJ whole genome shotgun (WGS) entry which is preliminary data.</text>
</comment>
<accession>A0A1J4P3Q8</accession>
<organism evidence="2 3">
    <name type="scientific">Streptomyces mangrovisoli</name>
    <dbReference type="NCBI Taxonomy" id="1428628"/>
    <lineage>
        <taxon>Bacteria</taxon>
        <taxon>Bacillati</taxon>
        <taxon>Actinomycetota</taxon>
        <taxon>Actinomycetes</taxon>
        <taxon>Kitasatosporales</taxon>
        <taxon>Streptomycetaceae</taxon>
        <taxon>Streptomyces</taxon>
    </lineage>
</organism>
<gene>
    <name evidence="2" type="ORF">WN71_003805</name>
</gene>
<dbReference type="Gene3D" id="1.10.287.1060">
    <property type="entry name" value="ESAT-6-like"/>
    <property type="match status" value="1"/>
</dbReference>
<dbReference type="EMBL" id="LAVA02000007">
    <property type="protein sequence ID" value="OIJ69227.1"/>
    <property type="molecule type" value="Genomic_DNA"/>
</dbReference>
<dbReference type="Proteomes" id="UP000034196">
    <property type="component" value="Unassembled WGS sequence"/>
</dbReference>
<evidence type="ECO:0000313" key="2">
    <source>
        <dbReference type="EMBL" id="OIJ69227.1"/>
    </source>
</evidence>
<proteinExistence type="predicted"/>
<reference evidence="2" key="1">
    <citation type="submission" date="2016-10" db="EMBL/GenBank/DDBJ databases">
        <title>Genome sequence of Streptomyces mangrovisoli MUSC 149.</title>
        <authorList>
            <person name="Lee L.-H."/>
            <person name="Ser H.-L."/>
        </authorList>
    </citation>
    <scope>NUCLEOTIDE SEQUENCE [LARGE SCALE GENOMIC DNA]</scope>
    <source>
        <strain evidence="2">MUSC 149</strain>
    </source>
</reference>